<dbReference type="Gene3D" id="3.30.70.270">
    <property type="match status" value="1"/>
</dbReference>
<dbReference type="InterPro" id="IPR043128">
    <property type="entry name" value="Rev_trsase/Diguanyl_cyclase"/>
</dbReference>
<keyword evidence="3" id="KW-1185">Reference proteome</keyword>
<organism evidence="2 3">
    <name type="scientific">Mytilus coruscus</name>
    <name type="common">Sea mussel</name>
    <dbReference type="NCBI Taxonomy" id="42192"/>
    <lineage>
        <taxon>Eukaryota</taxon>
        <taxon>Metazoa</taxon>
        <taxon>Spiralia</taxon>
        <taxon>Lophotrochozoa</taxon>
        <taxon>Mollusca</taxon>
        <taxon>Bivalvia</taxon>
        <taxon>Autobranchia</taxon>
        <taxon>Pteriomorphia</taxon>
        <taxon>Mytilida</taxon>
        <taxon>Mytiloidea</taxon>
        <taxon>Mytilidae</taxon>
        <taxon>Mytilinae</taxon>
        <taxon>Mytilus</taxon>
    </lineage>
</organism>
<accession>A0A6J8CN61</accession>
<dbReference type="Proteomes" id="UP000507470">
    <property type="component" value="Unassembled WGS sequence"/>
</dbReference>
<dbReference type="InterPro" id="IPR000477">
    <property type="entry name" value="RT_dom"/>
</dbReference>
<dbReference type="InterPro" id="IPR053134">
    <property type="entry name" value="RNA-dir_DNA_polymerase"/>
</dbReference>
<dbReference type="PANTHER" id="PTHR24559:SF435">
    <property type="entry name" value="RIBONUCLEASE H"/>
    <property type="match status" value="1"/>
</dbReference>
<sequence>MKVICDNVEILPKNLGNNLALYEEIYENDNIGKIIIPNHHPIIIPAGSVQIIQAQTKPAPIGQKLDYIVEEDTRLTMPNGFALASSLESVTEPDGFHKSEDDIGFCNKIEHHIPTTDNIPVKIPHRRIPPNQWSEVREYLQNALKLGVIQASSSPYSAPVVIIPRKKGKLRMCVDFRGLNSKTRKDAYPLPRIEEALDAFYGTKYFCSLDLVHGFHQLPVGTGGLYQYLRMPFGLTGSPGTFMLLMDKIFGNQNFQTILTYLDDILVFGRDFNETLESLEIVLSSFKANNLKIRPEKCQLFKEQLRYLGHLISERGMALDDVKIKAITDWQKPKTDSE</sequence>
<dbReference type="CDD" id="cd01647">
    <property type="entry name" value="RT_LTR"/>
    <property type="match status" value="1"/>
</dbReference>
<dbReference type="Pfam" id="PF00078">
    <property type="entry name" value="RVT_1"/>
    <property type="match status" value="1"/>
</dbReference>
<proteinExistence type="predicted"/>
<dbReference type="InterPro" id="IPR043502">
    <property type="entry name" value="DNA/RNA_pol_sf"/>
</dbReference>
<gene>
    <name evidence="2" type="ORF">MCOR_31408</name>
</gene>
<protein>
    <recommendedName>
        <fullName evidence="1">Reverse transcriptase domain-containing protein</fullName>
    </recommendedName>
</protein>
<dbReference type="AlphaFoldDB" id="A0A6J8CN61"/>
<dbReference type="SUPFAM" id="SSF56672">
    <property type="entry name" value="DNA/RNA polymerases"/>
    <property type="match status" value="1"/>
</dbReference>
<dbReference type="FunFam" id="3.30.70.270:FF:000003">
    <property type="entry name" value="Transposon Ty3-G Gag-Pol polyprotein"/>
    <property type="match status" value="1"/>
</dbReference>
<dbReference type="Gene3D" id="3.10.10.10">
    <property type="entry name" value="HIV Type 1 Reverse Transcriptase, subunit A, domain 1"/>
    <property type="match status" value="1"/>
</dbReference>
<name>A0A6J8CN61_MYTCO</name>
<dbReference type="OrthoDB" id="116078at2759"/>
<evidence type="ECO:0000313" key="3">
    <source>
        <dbReference type="Proteomes" id="UP000507470"/>
    </source>
</evidence>
<dbReference type="EMBL" id="CACVKT020005662">
    <property type="protein sequence ID" value="CAC5396906.1"/>
    <property type="molecule type" value="Genomic_DNA"/>
</dbReference>
<evidence type="ECO:0000259" key="1">
    <source>
        <dbReference type="PROSITE" id="PS50878"/>
    </source>
</evidence>
<evidence type="ECO:0000313" key="2">
    <source>
        <dbReference type="EMBL" id="CAC5396906.1"/>
    </source>
</evidence>
<dbReference type="PROSITE" id="PS50878">
    <property type="entry name" value="RT_POL"/>
    <property type="match status" value="1"/>
</dbReference>
<reference evidence="2 3" key="1">
    <citation type="submission" date="2020-06" db="EMBL/GenBank/DDBJ databases">
        <authorList>
            <person name="Li R."/>
            <person name="Bekaert M."/>
        </authorList>
    </citation>
    <scope>NUCLEOTIDE SEQUENCE [LARGE SCALE GENOMIC DNA]</scope>
    <source>
        <strain evidence="3">wild</strain>
    </source>
</reference>
<feature type="domain" description="Reverse transcriptase" evidence="1">
    <location>
        <begin position="144"/>
        <end position="312"/>
    </location>
</feature>
<dbReference type="PANTHER" id="PTHR24559">
    <property type="entry name" value="TRANSPOSON TY3-I GAG-POL POLYPROTEIN"/>
    <property type="match status" value="1"/>
</dbReference>